<evidence type="ECO:0000256" key="1">
    <source>
        <dbReference type="ARBA" id="ARBA00038069"/>
    </source>
</evidence>
<evidence type="ECO:0008006" key="5">
    <source>
        <dbReference type="Google" id="ProtNLM"/>
    </source>
</evidence>
<dbReference type="OMA" id="CFATAPQ"/>
<dbReference type="EMBL" id="CP090164">
    <property type="protein sequence ID" value="UJO13710.1"/>
    <property type="molecule type" value="Genomic_DNA"/>
</dbReference>
<evidence type="ECO:0000313" key="3">
    <source>
        <dbReference type="EMBL" id="UJO13710.1"/>
    </source>
</evidence>
<dbReference type="RefSeq" id="XP_047758076.1">
    <property type="nucleotide sequence ID" value="XM_047902475.1"/>
</dbReference>
<accession>A0A9Q8P531</accession>
<protein>
    <recommendedName>
        <fullName evidence="5">Inhibitor I9 domain-containing protein</fullName>
    </recommendedName>
</protein>
<organism evidence="3 4">
    <name type="scientific">Passalora fulva</name>
    <name type="common">Tomato leaf mold</name>
    <name type="synonym">Cladosporium fulvum</name>
    <dbReference type="NCBI Taxonomy" id="5499"/>
    <lineage>
        <taxon>Eukaryota</taxon>
        <taxon>Fungi</taxon>
        <taxon>Dikarya</taxon>
        <taxon>Ascomycota</taxon>
        <taxon>Pezizomycotina</taxon>
        <taxon>Dothideomycetes</taxon>
        <taxon>Dothideomycetidae</taxon>
        <taxon>Mycosphaerellales</taxon>
        <taxon>Mycosphaerellaceae</taxon>
        <taxon>Fulvia</taxon>
    </lineage>
</organism>
<feature type="chain" id="PRO_5040324396" description="Inhibitor I9 domain-containing protein" evidence="2">
    <location>
        <begin position="20"/>
        <end position="99"/>
    </location>
</feature>
<dbReference type="GO" id="GO:0042144">
    <property type="term" value="P:vacuole fusion, non-autophagic"/>
    <property type="evidence" value="ECO:0007669"/>
    <property type="project" value="TreeGrafter"/>
</dbReference>
<keyword evidence="2" id="KW-0732">Signal</keyword>
<dbReference type="InterPro" id="IPR037045">
    <property type="entry name" value="S8pro/Inhibitor_I9_sf"/>
</dbReference>
<sequence>MKFTFNILLLLAFVVFALATKQQQPLKPYIVSYPKHTPSRFLEDAKKAVLHAGGVITHEYNSITGFACKTSKTVLESIEIMASGHKILIEEDQTISINV</sequence>
<reference evidence="3" key="2">
    <citation type="journal article" date="2022" name="Microb. Genom.">
        <title>A chromosome-scale genome assembly of the tomato pathogen Cladosporium fulvum reveals a compartmentalized genome architecture and the presence of a dispensable chromosome.</title>
        <authorList>
            <person name="Zaccaron A.Z."/>
            <person name="Chen L.H."/>
            <person name="Samaras A."/>
            <person name="Stergiopoulos I."/>
        </authorList>
    </citation>
    <scope>NUCLEOTIDE SEQUENCE</scope>
    <source>
        <strain evidence="3">Race5_Kim</strain>
    </source>
</reference>
<dbReference type="GO" id="GO:0004866">
    <property type="term" value="F:endopeptidase inhibitor activity"/>
    <property type="evidence" value="ECO:0007669"/>
    <property type="project" value="TreeGrafter"/>
</dbReference>
<evidence type="ECO:0000313" key="4">
    <source>
        <dbReference type="Proteomes" id="UP000756132"/>
    </source>
</evidence>
<dbReference type="OrthoDB" id="3888684at2759"/>
<reference evidence="3" key="1">
    <citation type="submission" date="2021-12" db="EMBL/GenBank/DDBJ databases">
        <authorList>
            <person name="Zaccaron A."/>
            <person name="Stergiopoulos I."/>
        </authorList>
    </citation>
    <scope>NUCLEOTIDE SEQUENCE</scope>
    <source>
        <strain evidence="3">Race5_Kim</strain>
    </source>
</reference>
<evidence type="ECO:0000256" key="2">
    <source>
        <dbReference type="SAM" id="SignalP"/>
    </source>
</evidence>
<gene>
    <name evidence="3" type="ORF">CLAFUR5_03327</name>
</gene>
<keyword evidence="4" id="KW-1185">Reference proteome</keyword>
<name>A0A9Q8P531_PASFU</name>
<dbReference type="KEGG" id="ffu:CLAFUR5_03327"/>
<dbReference type="GeneID" id="71983205"/>
<dbReference type="SUPFAM" id="SSF54897">
    <property type="entry name" value="Protease propeptides/inhibitors"/>
    <property type="match status" value="1"/>
</dbReference>
<dbReference type="PANTHER" id="PTHR28288">
    <property type="entry name" value="PROTEASE B INHIBITOR 2"/>
    <property type="match status" value="1"/>
</dbReference>
<feature type="signal peptide" evidence="2">
    <location>
        <begin position="1"/>
        <end position="19"/>
    </location>
</feature>
<dbReference type="AlphaFoldDB" id="A0A9Q8P531"/>
<comment type="similarity">
    <text evidence="1">Belongs to the protease inhibitor I9 family.</text>
</comment>
<dbReference type="Proteomes" id="UP000756132">
    <property type="component" value="Chromosome 2"/>
</dbReference>
<dbReference type="InterPro" id="IPR052471">
    <property type="entry name" value="PBI_I9"/>
</dbReference>
<dbReference type="PANTHER" id="PTHR28288:SF1">
    <property type="entry name" value="INHIBITOR I9 DOMAIN-CONTAINING PROTEIN"/>
    <property type="match status" value="1"/>
</dbReference>
<dbReference type="Gene3D" id="3.30.70.80">
    <property type="entry name" value="Peptidase S8 propeptide/proteinase inhibitor I9"/>
    <property type="match status" value="1"/>
</dbReference>
<proteinExistence type="inferred from homology"/>